<proteinExistence type="predicted"/>
<dbReference type="InterPro" id="IPR013087">
    <property type="entry name" value="Znf_C2H2_type"/>
</dbReference>
<evidence type="ECO:0000256" key="3">
    <source>
        <dbReference type="ARBA" id="ARBA00022771"/>
    </source>
</evidence>
<dbReference type="GO" id="GO:0000978">
    <property type="term" value="F:RNA polymerase II cis-regulatory region sequence-specific DNA binding"/>
    <property type="evidence" value="ECO:0007669"/>
    <property type="project" value="TreeGrafter"/>
</dbReference>
<keyword evidence="8" id="KW-1185">Reference proteome</keyword>
<organism evidence="7 8">
    <name type="scientific">Halocaridina rubra</name>
    <name type="common">Hawaiian red shrimp</name>
    <dbReference type="NCBI Taxonomy" id="373956"/>
    <lineage>
        <taxon>Eukaryota</taxon>
        <taxon>Metazoa</taxon>
        <taxon>Ecdysozoa</taxon>
        <taxon>Arthropoda</taxon>
        <taxon>Crustacea</taxon>
        <taxon>Multicrustacea</taxon>
        <taxon>Malacostraca</taxon>
        <taxon>Eumalacostraca</taxon>
        <taxon>Eucarida</taxon>
        <taxon>Decapoda</taxon>
        <taxon>Pleocyemata</taxon>
        <taxon>Caridea</taxon>
        <taxon>Atyoidea</taxon>
        <taxon>Atyidae</taxon>
        <taxon>Halocaridina</taxon>
    </lineage>
</organism>
<feature type="domain" description="C2H2-type" evidence="6">
    <location>
        <begin position="14"/>
        <end position="41"/>
    </location>
</feature>
<reference evidence="7 8" key="1">
    <citation type="submission" date="2023-11" db="EMBL/GenBank/DDBJ databases">
        <title>Halocaridina rubra genome assembly.</title>
        <authorList>
            <person name="Smith C."/>
        </authorList>
    </citation>
    <scope>NUCLEOTIDE SEQUENCE [LARGE SCALE GENOMIC DNA]</scope>
    <source>
        <strain evidence="7">EP-1</strain>
        <tissue evidence="7">Whole</tissue>
    </source>
</reference>
<keyword evidence="3 5" id="KW-0863">Zinc-finger</keyword>
<dbReference type="PROSITE" id="PS00028">
    <property type="entry name" value="ZINC_FINGER_C2H2_1"/>
    <property type="match status" value="2"/>
</dbReference>
<dbReference type="PROSITE" id="PS50157">
    <property type="entry name" value="ZINC_FINGER_C2H2_2"/>
    <property type="match status" value="3"/>
</dbReference>
<dbReference type="FunFam" id="3.30.160.60:FF:002343">
    <property type="entry name" value="Zinc finger protein 33A"/>
    <property type="match status" value="1"/>
</dbReference>
<dbReference type="PANTHER" id="PTHR23235:SF120">
    <property type="entry name" value="KRUPPEL-LIKE FACTOR 15"/>
    <property type="match status" value="1"/>
</dbReference>
<feature type="domain" description="C2H2-type" evidence="6">
    <location>
        <begin position="70"/>
        <end position="98"/>
    </location>
</feature>
<comment type="caution">
    <text evidence="7">The sequence shown here is derived from an EMBL/GenBank/DDBJ whole genome shotgun (WGS) entry which is preliminary data.</text>
</comment>
<evidence type="ECO:0000256" key="5">
    <source>
        <dbReference type="PROSITE-ProRule" id="PRU00042"/>
    </source>
</evidence>
<keyword evidence="2" id="KW-0677">Repeat</keyword>
<dbReference type="Pfam" id="PF13465">
    <property type="entry name" value="zf-H2C2_2"/>
    <property type="match status" value="1"/>
</dbReference>
<evidence type="ECO:0000259" key="6">
    <source>
        <dbReference type="PROSITE" id="PS50157"/>
    </source>
</evidence>
<sequence length="102" mass="12168">MSLETYESNNITFYKCPYCAYSHFRQLYLVRHIRTHTGEKPYACPYCPARFSQRGSMTYHIRLHTGEKPFSCQFCPERFHRKSYLKQHLTACHKEDLISLAP</sequence>
<feature type="non-terminal residue" evidence="7">
    <location>
        <position position="102"/>
    </location>
</feature>
<dbReference type="PANTHER" id="PTHR23235">
    <property type="entry name" value="KRUEPPEL-LIKE TRANSCRIPTION FACTOR"/>
    <property type="match status" value="1"/>
</dbReference>
<keyword evidence="1" id="KW-0479">Metal-binding</keyword>
<evidence type="ECO:0000313" key="7">
    <source>
        <dbReference type="EMBL" id="KAK7024368.1"/>
    </source>
</evidence>
<evidence type="ECO:0000256" key="4">
    <source>
        <dbReference type="ARBA" id="ARBA00022833"/>
    </source>
</evidence>
<evidence type="ECO:0000256" key="2">
    <source>
        <dbReference type="ARBA" id="ARBA00022737"/>
    </source>
</evidence>
<dbReference type="AlphaFoldDB" id="A0AAN8WB05"/>
<dbReference type="InterPro" id="IPR036236">
    <property type="entry name" value="Znf_C2H2_sf"/>
</dbReference>
<keyword evidence="4" id="KW-0862">Zinc</keyword>
<feature type="domain" description="C2H2-type" evidence="6">
    <location>
        <begin position="42"/>
        <end position="69"/>
    </location>
</feature>
<name>A0AAN8WB05_HALRR</name>
<protein>
    <recommendedName>
        <fullName evidence="6">C2H2-type domain-containing protein</fullName>
    </recommendedName>
</protein>
<evidence type="ECO:0000313" key="8">
    <source>
        <dbReference type="Proteomes" id="UP001381693"/>
    </source>
</evidence>
<dbReference type="EMBL" id="JAXCGZ010022774">
    <property type="protein sequence ID" value="KAK7024368.1"/>
    <property type="molecule type" value="Genomic_DNA"/>
</dbReference>
<dbReference type="Proteomes" id="UP001381693">
    <property type="component" value="Unassembled WGS sequence"/>
</dbReference>
<dbReference type="GO" id="GO:0000981">
    <property type="term" value="F:DNA-binding transcription factor activity, RNA polymerase II-specific"/>
    <property type="evidence" value="ECO:0007669"/>
    <property type="project" value="TreeGrafter"/>
</dbReference>
<dbReference type="FunFam" id="3.30.160.60:FF:000100">
    <property type="entry name" value="Zinc finger 45-like"/>
    <property type="match status" value="1"/>
</dbReference>
<dbReference type="GO" id="GO:0008270">
    <property type="term" value="F:zinc ion binding"/>
    <property type="evidence" value="ECO:0007669"/>
    <property type="project" value="UniProtKB-KW"/>
</dbReference>
<gene>
    <name evidence="7" type="ORF">SK128_005342</name>
</gene>
<dbReference type="SUPFAM" id="SSF57667">
    <property type="entry name" value="beta-beta-alpha zinc fingers"/>
    <property type="match status" value="2"/>
</dbReference>
<evidence type="ECO:0000256" key="1">
    <source>
        <dbReference type="ARBA" id="ARBA00022723"/>
    </source>
</evidence>
<dbReference type="Gene3D" id="3.30.160.60">
    <property type="entry name" value="Classic Zinc Finger"/>
    <property type="match status" value="3"/>
</dbReference>
<dbReference type="SMART" id="SM00355">
    <property type="entry name" value="ZnF_C2H2"/>
    <property type="match status" value="3"/>
</dbReference>
<accession>A0AAN8WB05</accession>